<dbReference type="PANTHER" id="PTHR42743:SF11">
    <property type="entry name" value="AMINODEOXYCHORISMATE LYASE"/>
    <property type="match status" value="1"/>
</dbReference>
<dbReference type="Gene3D" id="3.30.470.10">
    <property type="match status" value="1"/>
</dbReference>
<comment type="pathway">
    <text evidence="2">Amino-acid biosynthesis; L-valine biosynthesis; L-valine from pyruvate: step 4/4.</text>
</comment>
<accession>A0A832A3T1</accession>
<evidence type="ECO:0000256" key="1">
    <source>
        <dbReference type="ARBA" id="ARBA00004824"/>
    </source>
</evidence>
<dbReference type="SUPFAM" id="SSF56752">
    <property type="entry name" value="D-aminoacid aminotransferase-like PLP-dependent enzymes"/>
    <property type="match status" value="1"/>
</dbReference>
<evidence type="ECO:0000256" key="6">
    <source>
        <dbReference type="ARBA" id="ARBA00048212"/>
    </source>
</evidence>
<comment type="pathway">
    <text evidence="3">Amino-acid biosynthesis; L-leucine biosynthesis; L-leucine from 3-methyl-2-oxobutanoate: step 4/4.</text>
</comment>
<name>A0A832A3T1_9BACT</name>
<dbReference type="InterPro" id="IPR043131">
    <property type="entry name" value="BCAT-like_N"/>
</dbReference>
<dbReference type="Gene3D" id="3.20.10.10">
    <property type="entry name" value="D-amino Acid Aminotransferase, subunit A, domain 2"/>
    <property type="match status" value="1"/>
</dbReference>
<evidence type="ECO:0000256" key="4">
    <source>
        <dbReference type="ARBA" id="ARBA00009320"/>
    </source>
</evidence>
<organism evidence="9">
    <name type="scientific">Desulfacinum infernum</name>
    <dbReference type="NCBI Taxonomy" id="35837"/>
    <lineage>
        <taxon>Bacteria</taxon>
        <taxon>Pseudomonadati</taxon>
        <taxon>Thermodesulfobacteriota</taxon>
        <taxon>Syntrophobacteria</taxon>
        <taxon>Syntrophobacterales</taxon>
        <taxon>Syntrophobacteraceae</taxon>
        <taxon>Desulfacinum</taxon>
    </lineage>
</organism>
<evidence type="ECO:0000256" key="3">
    <source>
        <dbReference type="ARBA" id="ARBA00005072"/>
    </source>
</evidence>
<gene>
    <name evidence="9" type="ORF">ENS06_08740</name>
</gene>
<evidence type="ECO:0000256" key="8">
    <source>
        <dbReference type="ARBA" id="ARBA00049229"/>
    </source>
</evidence>
<evidence type="ECO:0000313" key="9">
    <source>
        <dbReference type="EMBL" id="HFK97391.1"/>
    </source>
</evidence>
<comment type="catalytic activity">
    <reaction evidence="6">
        <text>L-valine + 2-oxoglutarate = 3-methyl-2-oxobutanoate + L-glutamate</text>
        <dbReference type="Rhea" id="RHEA:24813"/>
        <dbReference type="ChEBI" id="CHEBI:11851"/>
        <dbReference type="ChEBI" id="CHEBI:16810"/>
        <dbReference type="ChEBI" id="CHEBI:29985"/>
        <dbReference type="ChEBI" id="CHEBI:57762"/>
        <dbReference type="EC" id="2.6.1.42"/>
    </reaction>
</comment>
<dbReference type="EC" id="2.6.1.42" evidence="5"/>
<evidence type="ECO:0000256" key="2">
    <source>
        <dbReference type="ARBA" id="ARBA00004931"/>
    </source>
</evidence>
<comment type="pathway">
    <text evidence="1">Amino-acid biosynthesis; L-isoleucine biosynthesis; L-isoleucine from 2-oxobutanoate: step 4/4.</text>
</comment>
<proteinExistence type="inferred from homology"/>
<protein>
    <recommendedName>
        <fullName evidence="5">branched-chain-amino-acid transaminase</fullName>
        <ecNumber evidence="5">2.6.1.42</ecNumber>
    </recommendedName>
</protein>
<comment type="caution">
    <text evidence="9">The sequence shown here is derived from an EMBL/GenBank/DDBJ whole genome shotgun (WGS) entry which is preliminary data.</text>
</comment>
<dbReference type="AlphaFoldDB" id="A0A832A3T1"/>
<dbReference type="EMBL" id="DSTK01000026">
    <property type="protein sequence ID" value="HFK97391.1"/>
    <property type="molecule type" value="Genomic_DNA"/>
</dbReference>
<comment type="catalytic activity">
    <reaction evidence="7">
        <text>L-isoleucine + 2-oxoglutarate = (S)-3-methyl-2-oxopentanoate + L-glutamate</text>
        <dbReference type="Rhea" id="RHEA:24801"/>
        <dbReference type="ChEBI" id="CHEBI:16810"/>
        <dbReference type="ChEBI" id="CHEBI:29985"/>
        <dbReference type="ChEBI" id="CHEBI:35146"/>
        <dbReference type="ChEBI" id="CHEBI:58045"/>
        <dbReference type="EC" id="2.6.1.42"/>
    </reaction>
</comment>
<evidence type="ECO:0000256" key="7">
    <source>
        <dbReference type="ARBA" id="ARBA00048798"/>
    </source>
</evidence>
<dbReference type="InterPro" id="IPR001544">
    <property type="entry name" value="Aminotrans_IV"/>
</dbReference>
<dbReference type="GO" id="GO:0046394">
    <property type="term" value="P:carboxylic acid biosynthetic process"/>
    <property type="evidence" value="ECO:0007669"/>
    <property type="project" value="UniProtKB-ARBA"/>
</dbReference>
<comment type="similarity">
    <text evidence="4">Belongs to the class-IV pyridoxal-phosphate-dependent aminotransferase family.</text>
</comment>
<dbReference type="GO" id="GO:0004084">
    <property type="term" value="F:branched-chain-amino-acid transaminase activity"/>
    <property type="evidence" value="ECO:0007669"/>
    <property type="project" value="UniProtKB-EC"/>
</dbReference>
<dbReference type="PANTHER" id="PTHR42743">
    <property type="entry name" value="AMINO-ACID AMINOTRANSFERASE"/>
    <property type="match status" value="1"/>
</dbReference>
<dbReference type="InterPro" id="IPR043132">
    <property type="entry name" value="BCAT-like_C"/>
</dbReference>
<reference evidence="9" key="1">
    <citation type="journal article" date="2020" name="mSystems">
        <title>Genome- and Community-Level Interaction Insights into Carbon Utilization and Element Cycling Functions of Hydrothermarchaeota in Hydrothermal Sediment.</title>
        <authorList>
            <person name="Zhou Z."/>
            <person name="Liu Y."/>
            <person name="Xu W."/>
            <person name="Pan J."/>
            <person name="Luo Z.H."/>
            <person name="Li M."/>
        </authorList>
    </citation>
    <scope>NUCLEOTIDE SEQUENCE [LARGE SCALE GENOMIC DNA]</scope>
    <source>
        <strain evidence="9">SpSt-456</strain>
    </source>
</reference>
<evidence type="ECO:0000256" key="5">
    <source>
        <dbReference type="ARBA" id="ARBA00013053"/>
    </source>
</evidence>
<comment type="catalytic activity">
    <reaction evidence="8">
        <text>L-leucine + 2-oxoglutarate = 4-methyl-2-oxopentanoate + L-glutamate</text>
        <dbReference type="Rhea" id="RHEA:18321"/>
        <dbReference type="ChEBI" id="CHEBI:16810"/>
        <dbReference type="ChEBI" id="CHEBI:17865"/>
        <dbReference type="ChEBI" id="CHEBI:29985"/>
        <dbReference type="ChEBI" id="CHEBI:57427"/>
        <dbReference type="EC" id="2.6.1.42"/>
    </reaction>
</comment>
<dbReference type="Pfam" id="PF01063">
    <property type="entry name" value="Aminotran_4"/>
    <property type="match status" value="1"/>
</dbReference>
<dbReference type="InterPro" id="IPR050571">
    <property type="entry name" value="Class-IV_PLP-Dep_Aminotrnsfr"/>
</dbReference>
<sequence>MMCTESTMPKTRFVWWNGSLVPEESVRVSPFDRGFLFGDGLFETLRADEGRALYVSDHLERLREGAIRLRLLPPGDGGASALDLNAPSVWAQRISQLLQANGLQSGSARVKIVVSRGDVSGVGLPAPKVPTVCVLAEPYTPPSQEAYARGWTLRTFRAGCTPPLAAMKTLNYLFYLWARQDAADAGFDEALLYDPLGHAAETATGSLLFLQEGRCTVSASPQRLRGTAERRILALFREDGWAVEEAAVPETGLFSFSAVWVTNSLVGIMPVRSIDGTALPRLFDAQAARYRDLFFRP</sequence>
<dbReference type="InterPro" id="IPR036038">
    <property type="entry name" value="Aminotransferase-like"/>
</dbReference>